<evidence type="ECO:0000256" key="7">
    <source>
        <dbReference type="SAM" id="Phobius"/>
    </source>
</evidence>
<dbReference type="InterPro" id="IPR003834">
    <property type="entry name" value="Cyt_c_assmbl_TM_dom"/>
</dbReference>
<evidence type="ECO:0000256" key="5">
    <source>
        <dbReference type="ARBA" id="ARBA00022989"/>
    </source>
</evidence>
<dbReference type="EMBL" id="AP009384">
    <property type="protein sequence ID" value="BAF89496.1"/>
    <property type="molecule type" value="Genomic_DNA"/>
</dbReference>
<feature type="transmembrane region" description="Helical" evidence="7">
    <location>
        <begin position="123"/>
        <end position="145"/>
    </location>
</feature>
<evidence type="ECO:0000256" key="2">
    <source>
        <dbReference type="ARBA" id="ARBA00006143"/>
    </source>
</evidence>
<gene>
    <name evidence="9" type="ordered locus">AZC_3498</name>
</gene>
<evidence type="ECO:0000313" key="9">
    <source>
        <dbReference type="EMBL" id="BAF89496.1"/>
    </source>
</evidence>
<dbReference type="GO" id="GO:0016020">
    <property type="term" value="C:membrane"/>
    <property type="evidence" value="ECO:0007669"/>
    <property type="project" value="UniProtKB-SubCell"/>
</dbReference>
<reference evidence="9 10" key="1">
    <citation type="journal article" date="2007" name="Appl. Environ. Microbiol.">
        <title>Rhizobial factors required for stem nodule maturation and maintenance in Sesbania rostrata-Azorhizobium caulinodans ORS571 symbiosis.</title>
        <authorList>
            <person name="Suzuki S."/>
            <person name="Aono T."/>
            <person name="Lee KB."/>
            <person name="Suzuki T."/>
            <person name="Liu CT."/>
            <person name="Miwa H."/>
            <person name="Wakao S."/>
            <person name="Iki T."/>
            <person name="Oyaizu H."/>
        </authorList>
    </citation>
    <scope>NUCLEOTIDE SEQUENCE [LARGE SCALE GENOMIC DNA]</scope>
    <source>
        <strain evidence="10">ATCC 43989 / DSM 5975 / JCM 20966 / LMG 6465 / NBRC 14845 / NCIMB 13405 / ORS 571</strain>
    </source>
</reference>
<keyword evidence="6 7" id="KW-0472">Membrane</keyword>
<feature type="transmembrane region" description="Helical" evidence="7">
    <location>
        <begin position="40"/>
        <end position="61"/>
    </location>
</feature>
<keyword evidence="10" id="KW-1185">Reference proteome</keyword>
<evidence type="ECO:0000259" key="8">
    <source>
        <dbReference type="Pfam" id="PF02683"/>
    </source>
</evidence>
<reference evidence="9 10" key="6">
    <citation type="journal article" date="2011" name="Appl. Environ. Microbiol.">
        <title>Involvement of the azorhizobial chromosome partition gene (parA) in the onset of bacteroid differentiation during Sesbania rostrata stem nodule development.</title>
        <authorList>
            <person name="Liu CT."/>
            <person name="Lee KB."/>
            <person name="Wang YS."/>
            <person name="Peng MH."/>
            <person name="Lee KT."/>
            <person name="Suzuki S."/>
            <person name="Suzuki T."/>
            <person name="Oyaizu H."/>
        </authorList>
    </citation>
    <scope>NUCLEOTIDE SEQUENCE [LARGE SCALE GENOMIC DNA]</scope>
    <source>
        <strain evidence="10">ATCC 43989 / DSM 5975 / JCM 20966 / LMG 6465 / NBRC 14845 / NCIMB 13405 / ORS 571</strain>
    </source>
</reference>
<dbReference type="STRING" id="438753.AZC_3498"/>
<evidence type="ECO:0000256" key="3">
    <source>
        <dbReference type="ARBA" id="ARBA00022692"/>
    </source>
</evidence>
<keyword evidence="4" id="KW-0201">Cytochrome c-type biogenesis</keyword>
<dbReference type="InterPro" id="IPR051790">
    <property type="entry name" value="Cytochrome_c-biogenesis_DsbD"/>
</dbReference>
<dbReference type="eggNOG" id="COG0785">
    <property type="taxonomic scope" value="Bacteria"/>
</dbReference>
<feature type="transmembrane region" description="Helical" evidence="7">
    <location>
        <begin position="151"/>
        <end position="171"/>
    </location>
</feature>
<accession>A8IEJ1</accession>
<dbReference type="Pfam" id="PF02683">
    <property type="entry name" value="DsbD_TM"/>
    <property type="match status" value="1"/>
</dbReference>
<dbReference type="Proteomes" id="UP000000270">
    <property type="component" value="Chromosome"/>
</dbReference>
<evidence type="ECO:0000313" key="10">
    <source>
        <dbReference type="Proteomes" id="UP000000270"/>
    </source>
</evidence>
<reference evidence="9 10" key="4">
    <citation type="journal article" date="2009" name="Appl. Environ. Microbiol.">
        <title>Comparative genome-wide transcriptional profiling of Azorhizobium caulinodans ORS571 grown under free-living and symbiotic conditions.</title>
        <authorList>
            <person name="Tsukada S."/>
            <person name="Aono T."/>
            <person name="Akiba N."/>
            <person name="Lee KB."/>
            <person name="Liu CT."/>
            <person name="Toyazaki H."/>
            <person name="Oyaizu H."/>
        </authorList>
    </citation>
    <scope>NUCLEOTIDE SEQUENCE [LARGE SCALE GENOMIC DNA]</scope>
    <source>
        <strain evidence="10">ATCC 43989 / DSM 5975 / JCM 20966 / LMG 6465 / NBRC 14845 / NCIMB 13405 / ORS 571</strain>
    </source>
</reference>
<keyword evidence="3 7" id="KW-0812">Transmembrane</keyword>
<comment type="similarity">
    <text evidence="2">Belongs to the DsbD family.</text>
</comment>
<reference evidence="10" key="2">
    <citation type="submission" date="2007-04" db="EMBL/GenBank/DDBJ databases">
        <title>Complete genome sequence of the nitrogen-fixing bacterium Azorhizobium caulinodans ORS571.</title>
        <authorList>
            <person name="Lee K.B."/>
            <person name="Backer P.D."/>
            <person name="Aono T."/>
            <person name="Liu C.T."/>
            <person name="Suzuki S."/>
            <person name="Suzuki T."/>
            <person name="Kaneko T."/>
            <person name="Yamada M."/>
            <person name="Tabata S."/>
            <person name="Kupfer D.M."/>
            <person name="Najar F.Z."/>
            <person name="Wiley G.B."/>
            <person name="Roe B."/>
            <person name="Binnewies T."/>
            <person name="Ussery D."/>
            <person name="Vereecke D."/>
            <person name="Gevers D."/>
            <person name="Holsters M."/>
            <person name="Oyaizu H."/>
        </authorList>
    </citation>
    <scope>NUCLEOTIDE SEQUENCE [LARGE SCALE GENOMIC DNA]</scope>
    <source>
        <strain evidence="10">ATCC 43989 / DSM 5975 / JCM 20966 / LMG 6465 / NBRC 14845 / NCIMB 13405 / ORS 571</strain>
    </source>
</reference>
<dbReference type="PANTHER" id="PTHR31272">
    <property type="entry name" value="CYTOCHROME C-TYPE BIOGENESIS PROTEIN HI_1454-RELATED"/>
    <property type="match status" value="1"/>
</dbReference>
<comment type="subcellular location">
    <subcellularLocation>
        <location evidence="1">Membrane</location>
        <topology evidence="1">Multi-pass membrane protein</topology>
    </subcellularLocation>
</comment>
<evidence type="ECO:0000256" key="1">
    <source>
        <dbReference type="ARBA" id="ARBA00004141"/>
    </source>
</evidence>
<reference evidence="9 10" key="3">
    <citation type="journal article" date="2008" name="BMC Genomics">
        <title>The genome of the versatile nitrogen fixer Azorhizobium caulinodans ORS571.</title>
        <authorList>
            <person name="Lee KB."/>
            <person name="Backer P.D."/>
            <person name="Aono T."/>
            <person name="Liu CT."/>
            <person name="Suzuki S."/>
            <person name="Suzuki T."/>
            <person name="Kaneko T."/>
            <person name="Yamada M."/>
            <person name="Tabata S."/>
            <person name="Kupfer D.M."/>
            <person name="Najar F.Z."/>
            <person name="Wiley G.B."/>
            <person name="Roe B."/>
            <person name="Binnewies T.T."/>
            <person name="Ussery D.W."/>
            <person name="D'Haeze W."/>
            <person name="Herder J.D."/>
            <person name="Gevers D."/>
            <person name="Vereecke D."/>
            <person name="Holsters M."/>
            <person name="Oyaizu H."/>
        </authorList>
    </citation>
    <scope>NUCLEOTIDE SEQUENCE [LARGE SCALE GENOMIC DNA]</scope>
    <source>
        <strain evidence="10">ATCC 43989 / DSM 5975 / JCM 20966 / LMG 6465 / NBRC 14845 / NCIMB 13405 / ORS 571</strain>
    </source>
</reference>
<sequence length="235" mass="22788">MILALSFVAGLLTILNPCVLPLLPVVLAGAATSSRFGPLALALGLAASFAVSGVLLASAGIEFGESRALRFGAAGLLLVAGLALALPAVGEKLGALLAPLAGGAARLAGGLSPGLAGQFGAGALLGLAWAPCVGPTLGAAFALAASGGSKVQAAAAMGVFALGAATSLLLAGSGARLLAARGRGRLARAAHLSRRLFGVALVLVAVLILTGLDKTLEGIVVAALPDWFVSLATRF</sequence>
<feature type="domain" description="Cytochrome C biogenesis protein transmembrane" evidence="8">
    <location>
        <begin position="2"/>
        <end position="209"/>
    </location>
</feature>
<keyword evidence="5 7" id="KW-1133">Transmembrane helix</keyword>
<dbReference type="HOGENOM" id="CLU_053225_4_0_5"/>
<feature type="transmembrane region" description="Helical" evidence="7">
    <location>
        <begin position="95"/>
        <end position="116"/>
    </location>
</feature>
<evidence type="ECO:0000256" key="4">
    <source>
        <dbReference type="ARBA" id="ARBA00022748"/>
    </source>
</evidence>
<evidence type="ECO:0000256" key="6">
    <source>
        <dbReference type="ARBA" id="ARBA00023136"/>
    </source>
</evidence>
<proteinExistence type="inferred from homology"/>
<dbReference type="AlphaFoldDB" id="A8IEJ1"/>
<reference evidence="9 10" key="5">
    <citation type="journal article" date="2010" name="Appl. Environ. Microbiol.">
        <title>phrR-like gene praR of Azorhizobium caulinodans ORS571 is essential for symbiosis with Sesbania rostrata and is involved in expression of reb genes.</title>
        <authorList>
            <person name="Akiba N."/>
            <person name="Aono T."/>
            <person name="Toyazaki H."/>
            <person name="Sato S."/>
            <person name="Oyaizu H."/>
        </authorList>
    </citation>
    <scope>NUCLEOTIDE SEQUENCE [LARGE SCALE GENOMIC DNA]</scope>
    <source>
        <strain evidence="10">ATCC 43989 / DSM 5975 / JCM 20966 / LMG 6465 / NBRC 14845 / NCIMB 13405 / ORS 571</strain>
    </source>
</reference>
<dbReference type="KEGG" id="azc:AZC_3498"/>
<protein>
    <submittedName>
        <fullName evidence="9">Thiol:disulfide interchange protein</fullName>
    </submittedName>
</protein>
<dbReference type="GO" id="GO:0017004">
    <property type="term" value="P:cytochrome complex assembly"/>
    <property type="evidence" value="ECO:0007669"/>
    <property type="project" value="UniProtKB-KW"/>
</dbReference>
<dbReference type="PANTHER" id="PTHR31272:SF9">
    <property type="entry name" value="BLL1027 PROTEIN"/>
    <property type="match status" value="1"/>
</dbReference>
<organism evidence="9 10">
    <name type="scientific">Azorhizobium caulinodans (strain ATCC 43989 / DSM 5975 / JCM 20966 / LMG 6465 / NBRC 14845 / NCIMB 13405 / ORS 571)</name>
    <dbReference type="NCBI Taxonomy" id="438753"/>
    <lineage>
        <taxon>Bacteria</taxon>
        <taxon>Pseudomonadati</taxon>
        <taxon>Pseudomonadota</taxon>
        <taxon>Alphaproteobacteria</taxon>
        <taxon>Hyphomicrobiales</taxon>
        <taxon>Xanthobacteraceae</taxon>
        <taxon>Azorhizobium</taxon>
    </lineage>
</organism>
<feature type="transmembrane region" description="Helical" evidence="7">
    <location>
        <begin position="192"/>
        <end position="212"/>
    </location>
</feature>
<dbReference type="RefSeq" id="WP_012172021.1">
    <property type="nucleotide sequence ID" value="NC_009937.1"/>
</dbReference>
<name>A8IEJ1_AZOC5</name>
<feature type="transmembrane region" description="Helical" evidence="7">
    <location>
        <begin position="68"/>
        <end position="89"/>
    </location>
</feature>